<dbReference type="AlphaFoldDB" id="A0A819VG96"/>
<dbReference type="EMBL" id="CAJOAX010012213">
    <property type="protein sequence ID" value="CAF4108101.1"/>
    <property type="molecule type" value="Genomic_DNA"/>
</dbReference>
<comment type="caution">
    <text evidence="1">The sequence shown here is derived from an EMBL/GenBank/DDBJ whole genome shotgun (WGS) entry which is preliminary data.</text>
</comment>
<evidence type="ECO:0000313" key="2">
    <source>
        <dbReference type="Proteomes" id="UP000663823"/>
    </source>
</evidence>
<sequence length="137" mass="16407">MLFPPTKLELATTENDGFIKVLTFGQENFITLNLSTLSAYISLPLFIWCYTHRSYSSNALCYYKLSSSNHINEESRYEYSCYFVHFDRKNSVKYIFDLHSDQILVCYKTLVNLWNYLNRQFIKSFSWHIHIKKFNKP</sequence>
<proteinExistence type="predicted"/>
<reference evidence="1" key="1">
    <citation type="submission" date="2021-02" db="EMBL/GenBank/DDBJ databases">
        <authorList>
            <person name="Nowell W R."/>
        </authorList>
    </citation>
    <scope>NUCLEOTIDE SEQUENCE</scope>
</reference>
<accession>A0A819VG96</accession>
<gene>
    <name evidence="1" type="ORF">OTI717_LOCUS34401</name>
</gene>
<organism evidence="1 2">
    <name type="scientific">Rotaria sordida</name>
    <dbReference type="NCBI Taxonomy" id="392033"/>
    <lineage>
        <taxon>Eukaryota</taxon>
        <taxon>Metazoa</taxon>
        <taxon>Spiralia</taxon>
        <taxon>Gnathifera</taxon>
        <taxon>Rotifera</taxon>
        <taxon>Eurotatoria</taxon>
        <taxon>Bdelloidea</taxon>
        <taxon>Philodinida</taxon>
        <taxon>Philodinidae</taxon>
        <taxon>Rotaria</taxon>
    </lineage>
</organism>
<protein>
    <submittedName>
        <fullName evidence="1">Uncharacterized protein</fullName>
    </submittedName>
</protein>
<evidence type="ECO:0000313" key="1">
    <source>
        <dbReference type="EMBL" id="CAF4108101.1"/>
    </source>
</evidence>
<name>A0A819VG96_9BILA</name>
<dbReference type="Proteomes" id="UP000663823">
    <property type="component" value="Unassembled WGS sequence"/>
</dbReference>